<accession>A0ACC0VDS9</accession>
<dbReference type="Proteomes" id="UP001163324">
    <property type="component" value="Chromosome 1"/>
</dbReference>
<proteinExistence type="predicted"/>
<comment type="caution">
    <text evidence="1">The sequence shown here is derived from an EMBL/GenBank/DDBJ whole genome shotgun (WGS) entry which is preliminary data.</text>
</comment>
<evidence type="ECO:0000313" key="2">
    <source>
        <dbReference type="Proteomes" id="UP001163324"/>
    </source>
</evidence>
<protein>
    <submittedName>
        <fullName evidence="1">Uncharacterized protein</fullName>
    </submittedName>
</protein>
<organism evidence="1 2">
    <name type="scientific">Trichothecium roseum</name>
    <dbReference type="NCBI Taxonomy" id="47278"/>
    <lineage>
        <taxon>Eukaryota</taxon>
        <taxon>Fungi</taxon>
        <taxon>Dikarya</taxon>
        <taxon>Ascomycota</taxon>
        <taxon>Pezizomycotina</taxon>
        <taxon>Sordariomycetes</taxon>
        <taxon>Hypocreomycetidae</taxon>
        <taxon>Hypocreales</taxon>
        <taxon>Hypocreales incertae sedis</taxon>
        <taxon>Trichothecium</taxon>
    </lineage>
</organism>
<gene>
    <name evidence="1" type="ORF">N3K66_001061</name>
</gene>
<sequence>MTRGITTCGPTLRQALQGLPQTSRAAAALTPFLQSRAFASAVTSSASQTQDAPKNLEASIPDSAQKKKDRERLERIAKKEAVYLEDPWKLAQYVEKAVKRGGFEEALLVTQKWSRPDHQVPVAWNILIDHLLSQRQTKAAIKLYNDMKKRRQLPNVRTFTILFRGLIRAENPQYAVYESMKYYNVLLNDKRLEPSTIHLNAVLNVCAKAGDLDSMFLVADSIKEDGVRAPDATTYSIILHALRHHAHKETRDMSIEEKKVYHEELVSRAKMIWSDVIKRWNAGKMVIDEELVCIMGRLVLMSPKLEEKRQVLFLLNQTMCMPNIYENPDSDPYADESMKGIGAAGPSKALPSGKGVYATPGKNTISLVLKTLAMTRLTNVGIKYWNLMVRHYGIIPDEDNWMYMLHMLQVAKASNHAANILDIMPDEYLAKRHFKSAMEACVRDNINVKAIKASTKILDTMMEKLDFPDVHSLRLYLRASLVNHHRLRLLAQKGKEEEAKKAYGLQITEALTRLWEPYKKVYWQVFNNTNPTDPAAQRVQYNDKREVIALARQMFSAFNKVINEKMLPEEDLAGMRPIGAKINRSIQTFYSNREDIEPKLNPKQGNGSSQEADSSAADLAAADDATPSKEELASASDNKYGSILEEAIGDYKPRGDFIWDTTQSEKDALKEAKRAERAARAAKTAQAASTKAPAKRGRPRKIKEDEGKSSSESSRVPYPWESKSE</sequence>
<keyword evidence="2" id="KW-1185">Reference proteome</keyword>
<dbReference type="EMBL" id="CM047940">
    <property type="protein sequence ID" value="KAI9904532.1"/>
    <property type="molecule type" value="Genomic_DNA"/>
</dbReference>
<name>A0ACC0VDS9_9HYPO</name>
<evidence type="ECO:0000313" key="1">
    <source>
        <dbReference type="EMBL" id="KAI9904532.1"/>
    </source>
</evidence>
<reference evidence="1" key="1">
    <citation type="submission" date="2022-10" db="EMBL/GenBank/DDBJ databases">
        <title>Complete Genome of Trichothecium roseum strain YXFP-22015, a Plant Pathogen Isolated from Citrus.</title>
        <authorList>
            <person name="Wang Y."/>
            <person name="Zhu L."/>
        </authorList>
    </citation>
    <scope>NUCLEOTIDE SEQUENCE</scope>
    <source>
        <strain evidence="1">YXFP-22015</strain>
    </source>
</reference>